<evidence type="ECO:0000256" key="6">
    <source>
        <dbReference type="ARBA" id="ARBA00022801"/>
    </source>
</evidence>
<keyword evidence="8" id="KW-0520">NAD</keyword>
<dbReference type="NCBIfam" id="NF001299">
    <property type="entry name" value="PRK00241.1"/>
    <property type="match status" value="1"/>
</dbReference>
<evidence type="ECO:0000256" key="2">
    <source>
        <dbReference type="ARBA" id="ARBA00001947"/>
    </source>
</evidence>
<gene>
    <name evidence="12" type="ORF">GCM10023150_02280</name>
</gene>
<dbReference type="Gene3D" id="3.90.79.10">
    <property type="entry name" value="Nucleoside Triphosphate Pyrophosphohydrolase"/>
    <property type="match status" value="1"/>
</dbReference>
<organism evidence="12 13">
    <name type="scientific">Kangiella taiwanensis</name>
    <dbReference type="NCBI Taxonomy" id="1079179"/>
    <lineage>
        <taxon>Bacteria</taxon>
        <taxon>Pseudomonadati</taxon>
        <taxon>Pseudomonadota</taxon>
        <taxon>Gammaproteobacteria</taxon>
        <taxon>Kangiellales</taxon>
        <taxon>Kangiellaceae</taxon>
        <taxon>Kangiella</taxon>
    </lineage>
</organism>
<dbReference type="InterPro" id="IPR000086">
    <property type="entry name" value="NUDIX_hydrolase_dom"/>
</dbReference>
<dbReference type="InterPro" id="IPR020476">
    <property type="entry name" value="Nudix_hydrolase"/>
</dbReference>
<proteinExistence type="inferred from homology"/>
<dbReference type="InterPro" id="IPR050241">
    <property type="entry name" value="NAD-cap_RNA_hydrolase_NudC"/>
</dbReference>
<evidence type="ECO:0000256" key="9">
    <source>
        <dbReference type="ARBA" id="ARBA00023679"/>
    </source>
</evidence>
<keyword evidence="6 10" id="KW-0378">Hydrolase</keyword>
<comment type="cofactor">
    <cofactor evidence="2">
        <name>Zn(2+)</name>
        <dbReference type="ChEBI" id="CHEBI:29105"/>
    </cofactor>
</comment>
<evidence type="ECO:0000313" key="12">
    <source>
        <dbReference type="EMBL" id="GAA4343597.1"/>
    </source>
</evidence>
<dbReference type="InterPro" id="IPR015376">
    <property type="entry name" value="Znr_NADH_PPase"/>
</dbReference>
<dbReference type="EMBL" id="BAABFU010000001">
    <property type="protein sequence ID" value="GAA4343597.1"/>
    <property type="molecule type" value="Genomic_DNA"/>
</dbReference>
<evidence type="ECO:0000313" key="13">
    <source>
        <dbReference type="Proteomes" id="UP001501294"/>
    </source>
</evidence>
<dbReference type="RefSeq" id="WP_223577432.1">
    <property type="nucleotide sequence ID" value="NZ_BAABFU010000001.1"/>
</dbReference>
<reference evidence="13" key="1">
    <citation type="journal article" date="2019" name="Int. J. Syst. Evol. Microbiol.">
        <title>The Global Catalogue of Microorganisms (GCM) 10K type strain sequencing project: providing services to taxonomists for standard genome sequencing and annotation.</title>
        <authorList>
            <consortium name="The Broad Institute Genomics Platform"/>
            <consortium name="The Broad Institute Genome Sequencing Center for Infectious Disease"/>
            <person name="Wu L."/>
            <person name="Ma J."/>
        </authorList>
    </citation>
    <scope>NUCLEOTIDE SEQUENCE [LARGE SCALE GENOMIC DNA]</scope>
    <source>
        <strain evidence="13">JCM 17727</strain>
    </source>
</reference>
<evidence type="ECO:0000256" key="3">
    <source>
        <dbReference type="ARBA" id="ARBA00009595"/>
    </source>
</evidence>
<sequence length="307" mass="35369">MFAFQTNPLNRHGDVRHTDDFITPIISSSDAYYLPVYQQSIACEVNDKHLAPLWLSYRQLHFKSQPPARKHLIYLGEVDSKHYFTYRLKSVDLLNHVTLDDQAPSIELCGLRELFKRLSPEEAHVCNVAIAIEHWHNTHQYCGYCGHKTYAAQAGFVRICSHAQCQQQHFPRTDSAVICAITYQDELLLGRQKSWPEKRYSVIAGFVEPGETLEQAVVREAYEETGLALSQVRYYQSQPWPFPQSLMVGFTAEAQSNQISLLDKELEDARWFSRTALKEAVETGELVLPFEYSISRKLINQWLIESV</sequence>
<dbReference type="InterPro" id="IPR049734">
    <property type="entry name" value="NudC-like_C"/>
</dbReference>
<dbReference type="PANTHER" id="PTHR42904">
    <property type="entry name" value="NUDIX HYDROLASE, NUDC SUBFAMILY"/>
    <property type="match status" value="1"/>
</dbReference>
<keyword evidence="13" id="KW-1185">Reference proteome</keyword>
<accession>A0ABP8HSD9</accession>
<evidence type="ECO:0000256" key="5">
    <source>
        <dbReference type="ARBA" id="ARBA00022723"/>
    </source>
</evidence>
<dbReference type="InterPro" id="IPR015797">
    <property type="entry name" value="NUDIX_hydrolase-like_dom_sf"/>
</dbReference>
<dbReference type="SUPFAM" id="SSF55811">
    <property type="entry name" value="Nudix"/>
    <property type="match status" value="1"/>
</dbReference>
<feature type="domain" description="Nudix hydrolase" evidence="11">
    <location>
        <begin position="171"/>
        <end position="300"/>
    </location>
</feature>
<dbReference type="PROSITE" id="PS51462">
    <property type="entry name" value="NUDIX"/>
    <property type="match status" value="1"/>
</dbReference>
<comment type="caution">
    <text evidence="12">The sequence shown here is derived from an EMBL/GenBank/DDBJ whole genome shotgun (WGS) entry which is preliminary data.</text>
</comment>
<dbReference type="InterPro" id="IPR015375">
    <property type="entry name" value="NADH_PPase-like_N"/>
</dbReference>
<protein>
    <recommendedName>
        <fullName evidence="4">NAD(+) diphosphatase</fullName>
        <ecNumber evidence="4">3.6.1.22</ecNumber>
    </recommendedName>
</protein>
<dbReference type="PROSITE" id="PS00893">
    <property type="entry name" value="NUDIX_BOX"/>
    <property type="match status" value="1"/>
</dbReference>
<dbReference type="Gene3D" id="3.90.79.20">
    <property type="match status" value="1"/>
</dbReference>
<dbReference type="Pfam" id="PF00293">
    <property type="entry name" value="NUDIX"/>
    <property type="match status" value="1"/>
</dbReference>
<dbReference type="CDD" id="cd03429">
    <property type="entry name" value="NUDIX_NADH_pyrophosphatase_Nudt13"/>
    <property type="match status" value="1"/>
</dbReference>
<evidence type="ECO:0000256" key="8">
    <source>
        <dbReference type="ARBA" id="ARBA00023027"/>
    </source>
</evidence>
<dbReference type="PRINTS" id="PR00502">
    <property type="entry name" value="NUDIXFAMILY"/>
</dbReference>
<evidence type="ECO:0000259" key="11">
    <source>
        <dbReference type="PROSITE" id="PS51462"/>
    </source>
</evidence>
<dbReference type="EC" id="3.6.1.22" evidence="4"/>
<evidence type="ECO:0000256" key="1">
    <source>
        <dbReference type="ARBA" id="ARBA00001946"/>
    </source>
</evidence>
<dbReference type="Proteomes" id="UP001501294">
    <property type="component" value="Unassembled WGS sequence"/>
</dbReference>
<dbReference type="Pfam" id="PF09296">
    <property type="entry name" value="NUDIX-like"/>
    <property type="match status" value="1"/>
</dbReference>
<dbReference type="PANTHER" id="PTHR42904:SF6">
    <property type="entry name" value="NAD-CAPPED RNA HYDROLASE NUDT12"/>
    <property type="match status" value="1"/>
</dbReference>
<name>A0ABP8HSD9_9GAMM</name>
<comment type="catalytic activity">
    <reaction evidence="9">
        <text>a 5'-end NAD(+)-phospho-ribonucleoside in mRNA + H2O = a 5'-end phospho-adenosine-phospho-ribonucleoside in mRNA + beta-nicotinamide D-ribonucleotide + 2 H(+)</text>
        <dbReference type="Rhea" id="RHEA:60876"/>
        <dbReference type="Rhea" id="RHEA-COMP:15698"/>
        <dbReference type="Rhea" id="RHEA-COMP:15719"/>
        <dbReference type="ChEBI" id="CHEBI:14649"/>
        <dbReference type="ChEBI" id="CHEBI:15377"/>
        <dbReference type="ChEBI" id="CHEBI:15378"/>
        <dbReference type="ChEBI" id="CHEBI:144029"/>
        <dbReference type="ChEBI" id="CHEBI:144051"/>
    </reaction>
    <physiologicalReaction direction="left-to-right" evidence="9">
        <dbReference type="Rhea" id="RHEA:60877"/>
    </physiologicalReaction>
</comment>
<evidence type="ECO:0000256" key="7">
    <source>
        <dbReference type="ARBA" id="ARBA00022842"/>
    </source>
</evidence>
<evidence type="ECO:0000256" key="4">
    <source>
        <dbReference type="ARBA" id="ARBA00012381"/>
    </source>
</evidence>
<comment type="cofactor">
    <cofactor evidence="1">
        <name>Mg(2+)</name>
        <dbReference type="ChEBI" id="CHEBI:18420"/>
    </cofactor>
</comment>
<comment type="similarity">
    <text evidence="3">Belongs to the Nudix hydrolase family. NudC subfamily.</text>
</comment>
<keyword evidence="5" id="KW-0479">Metal-binding</keyword>
<dbReference type="Pfam" id="PF09297">
    <property type="entry name" value="Zn_ribbon_NUD"/>
    <property type="match status" value="1"/>
</dbReference>
<dbReference type="InterPro" id="IPR020084">
    <property type="entry name" value="NUDIX_hydrolase_CS"/>
</dbReference>
<keyword evidence="7" id="KW-0460">Magnesium</keyword>
<evidence type="ECO:0000256" key="10">
    <source>
        <dbReference type="RuleBase" id="RU003476"/>
    </source>
</evidence>